<dbReference type="InterPro" id="IPR001958">
    <property type="entry name" value="Tet-R_TetA/multi-R_MdtG-like"/>
</dbReference>
<dbReference type="InterPro" id="IPR011701">
    <property type="entry name" value="MFS"/>
</dbReference>
<evidence type="ECO:0000313" key="8">
    <source>
        <dbReference type="Proteomes" id="UP000218231"/>
    </source>
</evidence>
<gene>
    <name evidence="7" type="ORF">WR25_16742</name>
</gene>
<accession>A0A2A2JKZ2</accession>
<evidence type="ECO:0000256" key="3">
    <source>
        <dbReference type="ARBA" id="ARBA00022989"/>
    </source>
</evidence>
<feature type="domain" description="Major facilitator superfamily (MFS) profile" evidence="6">
    <location>
        <begin position="18"/>
        <end position="405"/>
    </location>
</feature>
<dbReference type="GO" id="GO:0016020">
    <property type="term" value="C:membrane"/>
    <property type="evidence" value="ECO:0007669"/>
    <property type="project" value="UniProtKB-SubCell"/>
</dbReference>
<feature type="transmembrane region" description="Helical" evidence="5">
    <location>
        <begin position="173"/>
        <end position="191"/>
    </location>
</feature>
<protein>
    <recommendedName>
        <fullName evidence="6">Major facilitator superfamily (MFS) profile domain-containing protein</fullName>
    </recommendedName>
</protein>
<reference evidence="7 8" key="1">
    <citation type="journal article" date="2017" name="Curr. Biol.">
        <title>Genome architecture and evolution of a unichromosomal asexual nematode.</title>
        <authorList>
            <person name="Fradin H."/>
            <person name="Zegar C."/>
            <person name="Gutwein M."/>
            <person name="Lucas J."/>
            <person name="Kovtun M."/>
            <person name="Corcoran D."/>
            <person name="Baugh L.R."/>
            <person name="Kiontke K."/>
            <person name="Gunsalus K."/>
            <person name="Fitch D.H."/>
            <person name="Piano F."/>
        </authorList>
    </citation>
    <scope>NUCLEOTIDE SEQUENCE [LARGE SCALE GENOMIC DNA]</scope>
    <source>
        <strain evidence="7">PF1309</strain>
    </source>
</reference>
<feature type="transmembrane region" description="Helical" evidence="5">
    <location>
        <begin position="264"/>
        <end position="284"/>
    </location>
</feature>
<dbReference type="PANTHER" id="PTHR24002">
    <property type="entry name" value="SOLUTE CARRIER FAMILY 22 MEMBER 18"/>
    <property type="match status" value="1"/>
</dbReference>
<feature type="transmembrane region" description="Helical" evidence="5">
    <location>
        <begin position="56"/>
        <end position="77"/>
    </location>
</feature>
<dbReference type="InterPro" id="IPR036259">
    <property type="entry name" value="MFS_trans_sf"/>
</dbReference>
<feature type="transmembrane region" description="Helical" evidence="5">
    <location>
        <begin position="317"/>
        <end position="343"/>
    </location>
</feature>
<evidence type="ECO:0000256" key="5">
    <source>
        <dbReference type="SAM" id="Phobius"/>
    </source>
</evidence>
<feature type="transmembrane region" description="Helical" evidence="5">
    <location>
        <begin position="83"/>
        <end position="103"/>
    </location>
</feature>
<dbReference type="Pfam" id="PF07690">
    <property type="entry name" value="MFS_1"/>
    <property type="match status" value="1"/>
</dbReference>
<dbReference type="PRINTS" id="PR01035">
    <property type="entry name" value="TCRTETA"/>
</dbReference>
<name>A0A2A2JKZ2_9BILA</name>
<evidence type="ECO:0000259" key="6">
    <source>
        <dbReference type="PROSITE" id="PS50850"/>
    </source>
</evidence>
<comment type="subcellular location">
    <subcellularLocation>
        <location evidence="1">Membrane</location>
        <topology evidence="1">Multi-pass membrane protein</topology>
    </subcellularLocation>
</comment>
<keyword evidence="3 5" id="KW-1133">Transmembrane helix</keyword>
<evidence type="ECO:0000256" key="1">
    <source>
        <dbReference type="ARBA" id="ARBA00004141"/>
    </source>
</evidence>
<dbReference type="PANTHER" id="PTHR24002:SF3">
    <property type="entry name" value="SOLUTE CARRIER FAMILY 22 MEMBER 18"/>
    <property type="match status" value="1"/>
</dbReference>
<dbReference type="Gene3D" id="1.20.1250.20">
    <property type="entry name" value="MFS general substrate transporter like domains"/>
    <property type="match status" value="1"/>
</dbReference>
<dbReference type="GO" id="GO:0022857">
    <property type="term" value="F:transmembrane transporter activity"/>
    <property type="evidence" value="ECO:0007669"/>
    <property type="project" value="InterPro"/>
</dbReference>
<dbReference type="InterPro" id="IPR020846">
    <property type="entry name" value="MFS_dom"/>
</dbReference>
<feature type="transmembrane region" description="Helical" evidence="5">
    <location>
        <begin position="235"/>
        <end position="252"/>
    </location>
</feature>
<dbReference type="AlphaFoldDB" id="A0A2A2JKZ2"/>
<dbReference type="GO" id="GO:0005635">
    <property type="term" value="C:nuclear envelope"/>
    <property type="evidence" value="ECO:0007669"/>
    <property type="project" value="TreeGrafter"/>
</dbReference>
<keyword evidence="2 5" id="KW-0812">Transmembrane</keyword>
<organism evidence="7 8">
    <name type="scientific">Diploscapter pachys</name>
    <dbReference type="NCBI Taxonomy" id="2018661"/>
    <lineage>
        <taxon>Eukaryota</taxon>
        <taxon>Metazoa</taxon>
        <taxon>Ecdysozoa</taxon>
        <taxon>Nematoda</taxon>
        <taxon>Chromadorea</taxon>
        <taxon>Rhabditida</taxon>
        <taxon>Rhabditina</taxon>
        <taxon>Rhabditomorpha</taxon>
        <taxon>Rhabditoidea</taxon>
        <taxon>Rhabditidae</taxon>
        <taxon>Diploscapter</taxon>
    </lineage>
</organism>
<comment type="caution">
    <text evidence="7">The sequence shown here is derived from an EMBL/GenBank/DDBJ whole genome shotgun (WGS) entry which is preliminary data.</text>
</comment>
<dbReference type="SUPFAM" id="SSF103473">
    <property type="entry name" value="MFS general substrate transporter"/>
    <property type="match status" value="1"/>
</dbReference>
<keyword evidence="8" id="KW-1185">Reference proteome</keyword>
<feature type="transmembrane region" description="Helical" evidence="5">
    <location>
        <begin position="20"/>
        <end position="44"/>
    </location>
</feature>
<dbReference type="PROSITE" id="PS50850">
    <property type="entry name" value="MFS"/>
    <property type="match status" value="1"/>
</dbReference>
<keyword evidence="4 5" id="KW-0472">Membrane</keyword>
<feature type="transmembrane region" description="Helical" evidence="5">
    <location>
        <begin position="350"/>
        <end position="375"/>
    </location>
</feature>
<proteinExistence type="predicted"/>
<feature type="transmembrane region" description="Helical" evidence="5">
    <location>
        <begin position="146"/>
        <end position="167"/>
    </location>
</feature>
<dbReference type="EMBL" id="LIAE01010374">
    <property type="protein sequence ID" value="PAV62355.1"/>
    <property type="molecule type" value="Genomic_DNA"/>
</dbReference>
<evidence type="ECO:0000256" key="4">
    <source>
        <dbReference type="ARBA" id="ARBA00023136"/>
    </source>
</evidence>
<dbReference type="Proteomes" id="UP000218231">
    <property type="component" value="Unassembled WGS sequence"/>
</dbReference>
<sequence length="413" mass="46108">MKSSSPTITIFSVPLPKPIFYTYILSILYNVSFFMQLTATPYLVKKVNVSDQDYGYFQTLFGFVQMIGGPLFGYAIQKFGIRWALHLCYFSTVLSGVSLYYSYNFTSLMLSRLPCLFMHGQQSHQTMLSALTQPGKERTVAFGRMGLTFGIGFLFAPATSILVTKLFHDTAPILFSAFLSIVPAIVLELYIDRKSYEGHENSPDTEQKNVVMNITNTVRILSKPGVVNVLLKKNFPVAPMLLTFSFMHVYFIEKFNATPTDSQIIQMITGIFIMFSNGFGVIWLRKKFEEQTLLIIGSACFIIAFILFFFLNYLYFILVIMPFCALGMSIVGTVADSLLTALVEESEQGLVLGIATGINSFVRTFAPAFAGVAVVHYGFPFLSLIGAVSSVIGLLLCLLWPIDSHLLKKAKHE</sequence>
<evidence type="ECO:0000313" key="7">
    <source>
        <dbReference type="EMBL" id="PAV62355.1"/>
    </source>
</evidence>
<feature type="transmembrane region" description="Helical" evidence="5">
    <location>
        <begin position="293"/>
        <end position="311"/>
    </location>
</feature>
<dbReference type="OrthoDB" id="440553at2759"/>
<evidence type="ECO:0000256" key="2">
    <source>
        <dbReference type="ARBA" id="ARBA00022692"/>
    </source>
</evidence>
<feature type="transmembrane region" description="Helical" evidence="5">
    <location>
        <begin position="381"/>
        <end position="402"/>
    </location>
</feature>